<feature type="domain" description="CCA-adding enzyme C-terminal" evidence="12">
    <location>
        <begin position="248"/>
        <end position="385"/>
    </location>
</feature>
<evidence type="ECO:0000313" key="13">
    <source>
        <dbReference type="EMBL" id="RLL13215.1"/>
    </source>
</evidence>
<gene>
    <name evidence="13" type="ORF">D4A47_04565</name>
</gene>
<feature type="domain" description="Poly A polymerase head" evidence="10">
    <location>
        <begin position="23"/>
        <end position="145"/>
    </location>
</feature>
<dbReference type="Gene3D" id="1.10.3090.10">
    <property type="entry name" value="cca-adding enzyme, domain 2"/>
    <property type="match status" value="1"/>
</dbReference>
<dbReference type="SUPFAM" id="SSF81891">
    <property type="entry name" value="Poly A polymerase C-terminal region-like"/>
    <property type="match status" value="1"/>
</dbReference>
<evidence type="ECO:0000256" key="5">
    <source>
        <dbReference type="ARBA" id="ARBA00022723"/>
    </source>
</evidence>
<dbReference type="InterPro" id="IPR032810">
    <property type="entry name" value="CCA-adding_enz_C"/>
</dbReference>
<comment type="similarity">
    <text evidence="9">Belongs to the tRNA nucleotidyltransferase/poly(A) polymerase family.</text>
</comment>
<evidence type="ECO:0000256" key="1">
    <source>
        <dbReference type="ARBA" id="ARBA00001946"/>
    </source>
</evidence>
<evidence type="ECO:0000256" key="8">
    <source>
        <dbReference type="ARBA" id="ARBA00022884"/>
    </source>
</evidence>
<dbReference type="Gene3D" id="3.30.460.10">
    <property type="entry name" value="Beta Polymerase, domain 2"/>
    <property type="match status" value="1"/>
</dbReference>
<accession>A0A498D0E9</accession>
<organism evidence="13 14">
    <name type="scientific">Anaerotruncus massiliensis</name>
    <name type="common">ex Liu et al. 2021</name>
    <dbReference type="NCBI Taxonomy" id="2321404"/>
    <lineage>
        <taxon>Bacteria</taxon>
        <taxon>Bacillati</taxon>
        <taxon>Bacillota</taxon>
        <taxon>Clostridia</taxon>
        <taxon>Eubacteriales</taxon>
        <taxon>Oscillospiraceae</taxon>
        <taxon>Anaerotruncus</taxon>
    </lineage>
</organism>
<keyword evidence="7" id="KW-0460">Magnesium</keyword>
<dbReference type="GO" id="GO:0008033">
    <property type="term" value="P:tRNA processing"/>
    <property type="evidence" value="ECO:0007669"/>
    <property type="project" value="UniProtKB-KW"/>
</dbReference>
<keyword evidence="5" id="KW-0479">Metal-binding</keyword>
<dbReference type="PANTHER" id="PTHR46173:SF1">
    <property type="entry name" value="CCA TRNA NUCLEOTIDYLTRANSFERASE 1, MITOCHONDRIAL"/>
    <property type="match status" value="1"/>
</dbReference>
<evidence type="ECO:0000313" key="14">
    <source>
        <dbReference type="Proteomes" id="UP000276301"/>
    </source>
</evidence>
<dbReference type="AlphaFoldDB" id="A0A498D0E9"/>
<dbReference type="EC" id="2.7.7.72" evidence="13"/>
<dbReference type="CDD" id="cd05398">
    <property type="entry name" value="NT_ClassII-CCAase"/>
    <property type="match status" value="1"/>
</dbReference>
<comment type="caution">
    <text evidence="13">The sequence shown here is derived from an EMBL/GenBank/DDBJ whole genome shotgun (WGS) entry which is preliminary data.</text>
</comment>
<dbReference type="Pfam" id="PF13735">
    <property type="entry name" value="tRNA_NucTran2_2"/>
    <property type="match status" value="1"/>
</dbReference>
<keyword evidence="14" id="KW-1185">Reference proteome</keyword>
<dbReference type="Gene3D" id="1.10.246.80">
    <property type="match status" value="1"/>
</dbReference>
<dbReference type="GO" id="GO:0004810">
    <property type="term" value="F:CCA tRNA nucleotidyltransferase activity"/>
    <property type="evidence" value="ECO:0007669"/>
    <property type="project" value="UniProtKB-EC"/>
</dbReference>
<sequence length="388" mass="41509">MELALSRGAAYVLCALRAAGYEAYVVGGCVRDSLLGRRPGDWDVTTSALPEETKAVFSGAPVIGTGVRHGTVAVLVGGEPVEITTYRVDGPYSDGRRPDSVAFTRSLREDLARRDFTVNAMAWSPETGLVDPFGGVDDLRGKSIRCVGDPARRFQEDALRILRALRFSSSLGFSIEAETAAALRADRARLEKVSAERIAAELVKIVCGTRAPAVLREFPEVVARVLPGWDCDPDALGRAPADPAVRLAMLFSTEADAEAALRRLKFDRATIRAAKALLAFRTAPLAEDRPAVRRMLRKLGPAAFRRLLAMRAAYGEPLAGVERTLGEVLEEGDCWSLDALAVKGGDLLAAGVPAGPELGRTLAALLDAVIDGRCPNERAALLELVPPQ</sequence>
<feature type="domain" description="tRNA nucleotidyltransferase/poly(A) polymerase RNA and SrmB- binding" evidence="11">
    <location>
        <begin position="172"/>
        <end position="216"/>
    </location>
</feature>
<keyword evidence="6" id="KW-0547">Nucleotide-binding</keyword>
<dbReference type="Pfam" id="PF12627">
    <property type="entry name" value="PolyA_pol_RNAbd"/>
    <property type="match status" value="1"/>
</dbReference>
<dbReference type="GO" id="GO:0000166">
    <property type="term" value="F:nucleotide binding"/>
    <property type="evidence" value="ECO:0007669"/>
    <property type="project" value="UniProtKB-KW"/>
</dbReference>
<dbReference type="InterPro" id="IPR050264">
    <property type="entry name" value="Bact_CCA-adding_enz_type3_sf"/>
</dbReference>
<keyword evidence="4 13" id="KW-0548">Nucleotidyltransferase</keyword>
<evidence type="ECO:0000256" key="3">
    <source>
        <dbReference type="ARBA" id="ARBA00022694"/>
    </source>
</evidence>
<evidence type="ECO:0000256" key="2">
    <source>
        <dbReference type="ARBA" id="ARBA00022679"/>
    </source>
</evidence>
<keyword evidence="2 9" id="KW-0808">Transferase</keyword>
<dbReference type="GO" id="GO:0000049">
    <property type="term" value="F:tRNA binding"/>
    <property type="evidence" value="ECO:0007669"/>
    <property type="project" value="TreeGrafter"/>
</dbReference>
<reference evidence="13 14" key="1">
    <citation type="submission" date="2018-10" db="EMBL/GenBank/DDBJ databases">
        <title>Anaerotruncus faecis sp. nov., isolated from human feces.</title>
        <authorList>
            <person name="Wang Y.-J."/>
        </authorList>
    </citation>
    <scope>NUCLEOTIDE SEQUENCE [LARGE SCALE GENOMIC DNA]</scope>
    <source>
        <strain evidence="13 14">22A2-44</strain>
    </source>
</reference>
<comment type="cofactor">
    <cofactor evidence="1">
        <name>Mg(2+)</name>
        <dbReference type="ChEBI" id="CHEBI:18420"/>
    </cofactor>
</comment>
<dbReference type="InterPro" id="IPR002646">
    <property type="entry name" value="PolA_pol_head_dom"/>
</dbReference>
<dbReference type="Proteomes" id="UP000276301">
    <property type="component" value="Unassembled WGS sequence"/>
</dbReference>
<dbReference type="NCBIfam" id="NF009814">
    <property type="entry name" value="PRK13299.1"/>
    <property type="match status" value="1"/>
</dbReference>
<keyword evidence="3" id="KW-0819">tRNA processing</keyword>
<name>A0A498D0E9_9FIRM</name>
<dbReference type="RefSeq" id="WP_121586345.1">
    <property type="nucleotide sequence ID" value="NZ_RCHT01000004.1"/>
</dbReference>
<protein>
    <submittedName>
        <fullName evidence="13">CCA tRNA nucleotidyltransferase</fullName>
        <ecNumber evidence="13">2.7.7.72</ecNumber>
    </submittedName>
</protein>
<dbReference type="Pfam" id="PF01743">
    <property type="entry name" value="PolyA_pol"/>
    <property type="match status" value="1"/>
</dbReference>
<evidence type="ECO:0000256" key="7">
    <source>
        <dbReference type="ARBA" id="ARBA00022842"/>
    </source>
</evidence>
<dbReference type="EMBL" id="RCHT01000004">
    <property type="protein sequence ID" value="RLL13215.1"/>
    <property type="molecule type" value="Genomic_DNA"/>
</dbReference>
<proteinExistence type="inferred from homology"/>
<evidence type="ECO:0000256" key="9">
    <source>
        <dbReference type="RuleBase" id="RU003953"/>
    </source>
</evidence>
<evidence type="ECO:0000259" key="10">
    <source>
        <dbReference type="Pfam" id="PF01743"/>
    </source>
</evidence>
<evidence type="ECO:0000256" key="4">
    <source>
        <dbReference type="ARBA" id="ARBA00022695"/>
    </source>
</evidence>
<dbReference type="PANTHER" id="PTHR46173">
    <property type="entry name" value="CCA TRNA NUCLEOTIDYLTRANSFERASE 1, MITOCHONDRIAL"/>
    <property type="match status" value="1"/>
</dbReference>
<dbReference type="InterPro" id="IPR043519">
    <property type="entry name" value="NT_sf"/>
</dbReference>
<dbReference type="SUPFAM" id="SSF81301">
    <property type="entry name" value="Nucleotidyltransferase"/>
    <property type="match status" value="1"/>
</dbReference>
<dbReference type="GO" id="GO:0046872">
    <property type="term" value="F:metal ion binding"/>
    <property type="evidence" value="ECO:0007669"/>
    <property type="project" value="UniProtKB-KW"/>
</dbReference>
<evidence type="ECO:0000259" key="11">
    <source>
        <dbReference type="Pfam" id="PF12627"/>
    </source>
</evidence>
<keyword evidence="8 9" id="KW-0694">RNA-binding</keyword>
<evidence type="ECO:0000259" key="12">
    <source>
        <dbReference type="Pfam" id="PF13735"/>
    </source>
</evidence>
<dbReference type="InterPro" id="IPR032828">
    <property type="entry name" value="PolyA_RNA-bd"/>
</dbReference>
<evidence type="ECO:0000256" key="6">
    <source>
        <dbReference type="ARBA" id="ARBA00022741"/>
    </source>
</evidence>